<protein>
    <submittedName>
        <fullName evidence="2">Uncharacterized protein</fullName>
    </submittedName>
</protein>
<feature type="compositionally biased region" description="Basic and acidic residues" evidence="1">
    <location>
        <begin position="190"/>
        <end position="199"/>
    </location>
</feature>
<evidence type="ECO:0000313" key="3">
    <source>
        <dbReference type="Proteomes" id="UP000075883"/>
    </source>
</evidence>
<feature type="region of interest" description="Disordered" evidence="1">
    <location>
        <begin position="116"/>
        <end position="199"/>
    </location>
</feature>
<reference evidence="2" key="2">
    <citation type="submission" date="2020-05" db="UniProtKB">
        <authorList>
            <consortium name="EnsemblMetazoa"/>
        </authorList>
    </citation>
    <scope>IDENTIFICATION</scope>
    <source>
        <strain evidence="2">A-37</strain>
    </source>
</reference>
<dbReference type="VEuPathDB" id="VectorBase:ACUA015097"/>
<proteinExistence type="predicted"/>
<name>A0A182MCQ6_9DIPT</name>
<sequence>MSNRVPPLKEMRCLAKAKRLGLRYELAVKINIAVLWRTVTDIIICPFSGCNTRYTENFHHNHLLLRKQNRRRLMLMVPQDSTTKPVRYRGAPNSLTENASVHKEGLIKTSSDLDTEIPILPQSPSPPPQQRSSLAGGQSQQTASLLASTLQPSQQHRPLLHGLLSGTHISQGPYHRGYSTSSTEIGTHQAEVKGAKDHPWQWQQVLPVQKYGKPTGQ</sequence>
<feature type="compositionally biased region" description="Polar residues" evidence="1">
    <location>
        <begin position="135"/>
        <end position="156"/>
    </location>
</feature>
<accession>A0A182MCQ6</accession>
<dbReference type="AlphaFoldDB" id="A0A182MCQ6"/>
<dbReference type="EnsemblMetazoa" id="ACUA015097-RA">
    <property type="protein sequence ID" value="ACUA015097-PA"/>
    <property type="gene ID" value="ACUA015097"/>
</dbReference>
<evidence type="ECO:0000256" key="1">
    <source>
        <dbReference type="SAM" id="MobiDB-lite"/>
    </source>
</evidence>
<reference evidence="3" key="1">
    <citation type="submission" date="2013-09" db="EMBL/GenBank/DDBJ databases">
        <title>The Genome Sequence of Anopheles culicifacies species A.</title>
        <authorList>
            <consortium name="The Broad Institute Genomics Platform"/>
            <person name="Neafsey D.E."/>
            <person name="Besansky N."/>
            <person name="Howell P."/>
            <person name="Walton C."/>
            <person name="Young S.K."/>
            <person name="Zeng Q."/>
            <person name="Gargeya S."/>
            <person name="Fitzgerald M."/>
            <person name="Haas B."/>
            <person name="Abouelleil A."/>
            <person name="Allen A.W."/>
            <person name="Alvarado L."/>
            <person name="Arachchi H.M."/>
            <person name="Berlin A.M."/>
            <person name="Chapman S.B."/>
            <person name="Gainer-Dewar J."/>
            <person name="Goldberg J."/>
            <person name="Griggs A."/>
            <person name="Gujja S."/>
            <person name="Hansen M."/>
            <person name="Howarth C."/>
            <person name="Imamovic A."/>
            <person name="Ireland A."/>
            <person name="Larimer J."/>
            <person name="McCowan C."/>
            <person name="Murphy C."/>
            <person name="Pearson M."/>
            <person name="Poon T.W."/>
            <person name="Priest M."/>
            <person name="Roberts A."/>
            <person name="Saif S."/>
            <person name="Shea T."/>
            <person name="Sisk P."/>
            <person name="Sykes S."/>
            <person name="Wortman J."/>
            <person name="Nusbaum C."/>
            <person name="Birren B."/>
        </authorList>
    </citation>
    <scope>NUCLEOTIDE SEQUENCE [LARGE SCALE GENOMIC DNA]</scope>
    <source>
        <strain evidence="3">A-37</strain>
    </source>
</reference>
<organism evidence="2 3">
    <name type="scientific">Anopheles culicifacies</name>
    <dbReference type="NCBI Taxonomy" id="139723"/>
    <lineage>
        <taxon>Eukaryota</taxon>
        <taxon>Metazoa</taxon>
        <taxon>Ecdysozoa</taxon>
        <taxon>Arthropoda</taxon>
        <taxon>Hexapoda</taxon>
        <taxon>Insecta</taxon>
        <taxon>Pterygota</taxon>
        <taxon>Neoptera</taxon>
        <taxon>Endopterygota</taxon>
        <taxon>Diptera</taxon>
        <taxon>Nematocera</taxon>
        <taxon>Culicoidea</taxon>
        <taxon>Culicidae</taxon>
        <taxon>Anophelinae</taxon>
        <taxon>Anopheles</taxon>
        <taxon>culicifacies species complex</taxon>
    </lineage>
</organism>
<dbReference type="Proteomes" id="UP000075883">
    <property type="component" value="Unassembled WGS sequence"/>
</dbReference>
<evidence type="ECO:0000313" key="2">
    <source>
        <dbReference type="EnsemblMetazoa" id="ACUA015097-PA"/>
    </source>
</evidence>
<dbReference type="EMBL" id="AXCM01001651">
    <property type="status" value="NOT_ANNOTATED_CDS"/>
    <property type="molecule type" value="Genomic_DNA"/>
</dbReference>
<keyword evidence="3" id="KW-1185">Reference proteome</keyword>